<keyword evidence="2" id="KW-1185">Reference proteome</keyword>
<sequence length="172" mass="19353">MKSETISLIENMDGFRLLRFFNHFSTTLFDKVDADAETIIRHLPANVKNIPEMKTVMDNQEQYSMPLESEEAIKFARASLLQLAQEKNTAPALAEAIKNYKDDEQSAEVILAMGGVVSFIMLLATSKIKYETGKGWEVNVLGNREGIKDIIELIKTLFNAIPESILKLTSKQ</sequence>
<organism evidence="1 2">
    <name type="scientific">Ilyomonas limi</name>
    <dbReference type="NCBI Taxonomy" id="2575867"/>
    <lineage>
        <taxon>Bacteria</taxon>
        <taxon>Pseudomonadati</taxon>
        <taxon>Bacteroidota</taxon>
        <taxon>Chitinophagia</taxon>
        <taxon>Chitinophagales</taxon>
        <taxon>Chitinophagaceae</taxon>
        <taxon>Ilyomonas</taxon>
    </lineage>
</organism>
<gene>
    <name evidence="1" type="ORF">FC093_12870</name>
</gene>
<accession>A0A4U3KY65</accession>
<dbReference type="Proteomes" id="UP000305848">
    <property type="component" value="Unassembled WGS sequence"/>
</dbReference>
<protein>
    <submittedName>
        <fullName evidence="1">Uncharacterized protein</fullName>
    </submittedName>
</protein>
<dbReference type="AlphaFoldDB" id="A0A4U3KY65"/>
<name>A0A4U3KY65_9BACT</name>
<evidence type="ECO:0000313" key="2">
    <source>
        <dbReference type="Proteomes" id="UP000305848"/>
    </source>
</evidence>
<evidence type="ECO:0000313" key="1">
    <source>
        <dbReference type="EMBL" id="TKK67641.1"/>
    </source>
</evidence>
<proteinExistence type="predicted"/>
<dbReference type="RefSeq" id="WP_137262206.1">
    <property type="nucleotide sequence ID" value="NZ_SZQL01000010.1"/>
</dbReference>
<dbReference type="EMBL" id="SZQL01000010">
    <property type="protein sequence ID" value="TKK67641.1"/>
    <property type="molecule type" value="Genomic_DNA"/>
</dbReference>
<reference evidence="1 2" key="1">
    <citation type="submission" date="2019-05" db="EMBL/GenBank/DDBJ databases">
        <title>Panacibacter sp. strain 17mud1-8 Genome sequencing and assembly.</title>
        <authorList>
            <person name="Chhetri G."/>
        </authorList>
    </citation>
    <scope>NUCLEOTIDE SEQUENCE [LARGE SCALE GENOMIC DNA]</scope>
    <source>
        <strain evidence="1 2">17mud1-8</strain>
    </source>
</reference>
<comment type="caution">
    <text evidence="1">The sequence shown here is derived from an EMBL/GenBank/DDBJ whole genome shotgun (WGS) entry which is preliminary data.</text>
</comment>